<sequence>MSRRFTRTEDAALRALLGATSTTDPAALEDRAPVPVQEVQRILALPELPHLDLLGDDTWLLGGRILRWLTGEMCDGGDTGDYDLFCASLEALERTARRMLATGYTPCRRQGATQWGPWLMDRLRGRDDHAPCAGAVFEEGAFQERLRLRRFPDGREMYALELHSPEGHLLQLVHIPALFGGGGDPIRHQLAFTDLSICQFLLDGRLLHAGPHAWVDLFQRRVRVVKMVRPGITAQRLIKYAGRGFWPDADSVRTVYAHLSHIKSKSHPKQPKE</sequence>
<dbReference type="Proteomes" id="UP000278907">
    <property type="component" value="Unassembled WGS sequence"/>
</dbReference>
<dbReference type="Pfam" id="PF26128">
    <property type="entry name" value="Gad2"/>
    <property type="match status" value="1"/>
</dbReference>
<evidence type="ECO:0000313" key="2">
    <source>
        <dbReference type="Proteomes" id="UP000278907"/>
    </source>
</evidence>
<comment type="caution">
    <text evidence="1">The sequence shown here is derived from an EMBL/GenBank/DDBJ whole genome shotgun (WGS) entry which is preliminary data.</text>
</comment>
<evidence type="ECO:0000313" key="1">
    <source>
        <dbReference type="EMBL" id="RKI14879.1"/>
    </source>
</evidence>
<evidence type="ECO:0008006" key="3">
    <source>
        <dbReference type="Google" id="ProtNLM"/>
    </source>
</evidence>
<reference evidence="1 2" key="1">
    <citation type="submission" date="2018-09" db="EMBL/GenBank/DDBJ databases">
        <authorList>
            <person name="Livingstone P.G."/>
            <person name="Whitworth D.E."/>
        </authorList>
    </citation>
    <scope>NUCLEOTIDE SEQUENCE [LARGE SCALE GENOMIC DNA]</scope>
    <source>
        <strain evidence="1 2">CA031B</strain>
    </source>
</reference>
<dbReference type="EMBL" id="RAWI01000024">
    <property type="protein sequence ID" value="RKI14879.1"/>
    <property type="molecule type" value="Genomic_DNA"/>
</dbReference>
<keyword evidence="2" id="KW-1185">Reference proteome</keyword>
<organism evidence="1 2">
    <name type="scientific">Corallococcus praedator</name>
    <dbReference type="NCBI Taxonomy" id="2316724"/>
    <lineage>
        <taxon>Bacteria</taxon>
        <taxon>Pseudomonadati</taxon>
        <taxon>Myxococcota</taxon>
        <taxon>Myxococcia</taxon>
        <taxon>Myxococcales</taxon>
        <taxon>Cystobacterineae</taxon>
        <taxon>Myxococcaceae</taxon>
        <taxon>Corallococcus</taxon>
    </lineage>
</organism>
<gene>
    <name evidence="1" type="ORF">D7Y13_05320</name>
</gene>
<name>A0ABX9QP20_9BACT</name>
<protein>
    <recommendedName>
        <fullName evidence="3">Nucleotidyltransferase family protein</fullName>
    </recommendedName>
</protein>
<accession>A0ABX9QP20</accession>
<dbReference type="RefSeq" id="WP_120582889.1">
    <property type="nucleotide sequence ID" value="NZ_RAWI01000024.1"/>
</dbReference>
<proteinExistence type="predicted"/>